<dbReference type="InterPro" id="IPR029063">
    <property type="entry name" value="SAM-dependent_MTases_sf"/>
</dbReference>
<dbReference type="InterPro" id="IPR001173">
    <property type="entry name" value="Glyco_trans_2-like"/>
</dbReference>
<dbReference type="SUPFAM" id="SSF53335">
    <property type="entry name" value="S-adenosyl-L-methionine-dependent methyltransferases"/>
    <property type="match status" value="1"/>
</dbReference>
<dbReference type="EMBL" id="MT142870">
    <property type="protein sequence ID" value="QJA89802.1"/>
    <property type="molecule type" value="Genomic_DNA"/>
</dbReference>
<feature type="domain" description="Glycosyltransferase 2-like" evidence="1">
    <location>
        <begin position="73"/>
        <end position="202"/>
    </location>
</feature>
<dbReference type="InterPro" id="IPR029044">
    <property type="entry name" value="Nucleotide-diphossugar_trans"/>
</dbReference>
<protein>
    <submittedName>
        <fullName evidence="2">Putative methyltransferase</fullName>
    </submittedName>
</protein>
<dbReference type="SUPFAM" id="SSF53448">
    <property type="entry name" value="Nucleotide-diphospho-sugar transferases"/>
    <property type="match status" value="1"/>
</dbReference>
<dbReference type="AlphaFoldDB" id="A0A6M3L7L4"/>
<sequence length="463" mass="52857">MEKKKVLIGVIAYDGVAIEALEDYFVLFHELGKKHNDKYQFFLKVMSRREQFRCRNLLVEIGMGLEADYMWQLDEDMVIPRDTFGKLVEVLESAPDIGVVGALYTQRDDPHHPVLMRGSKFPDGRWFTEYHAYYQLPGGPMDVAVAGGGCFLFRMESFKEMIEPYFWSDGITGTDVQICLRLREMGWRVVCHTGAIVGHVGSGNVWYPSNVPNEILVVDKEKERLAQDAETLLGLDIIKVEDTAMRLAPLIERRWYTNKRDTQVEVNQFYMEPEIQELNLYKGIMYHAFSKDGYQGYRWLAKILARRPGVVPDRKEPLMALDYGCGVSLAGAILQRAGYRVMLADLPTKAFEFGVNRLKPRDMWRLDPSEGLPKQVPDLRFSIVAVMDVIEHLKDPEPVVRMLAGLLEPNGILFTNAHTADFMGASQGCPQHIKTIDAKRLQEIFKDCGLRQTDIDQALIKEV</sequence>
<organism evidence="2">
    <name type="scientific">viral metagenome</name>
    <dbReference type="NCBI Taxonomy" id="1070528"/>
    <lineage>
        <taxon>unclassified sequences</taxon>
        <taxon>metagenomes</taxon>
        <taxon>organismal metagenomes</taxon>
    </lineage>
</organism>
<reference evidence="2" key="1">
    <citation type="submission" date="2020-03" db="EMBL/GenBank/DDBJ databases">
        <title>The deep terrestrial virosphere.</title>
        <authorList>
            <person name="Holmfeldt K."/>
            <person name="Nilsson E."/>
            <person name="Simone D."/>
            <person name="Lopez-Fernandez M."/>
            <person name="Wu X."/>
            <person name="de Brujin I."/>
            <person name="Lundin D."/>
            <person name="Andersson A."/>
            <person name="Bertilsson S."/>
            <person name="Dopson M."/>
        </authorList>
    </citation>
    <scope>NUCLEOTIDE SEQUENCE</scope>
    <source>
        <strain evidence="2">MM415B02495</strain>
    </source>
</reference>
<evidence type="ECO:0000259" key="1">
    <source>
        <dbReference type="Pfam" id="PF13632"/>
    </source>
</evidence>
<name>A0A6M3L7L4_9ZZZZ</name>
<gene>
    <name evidence="2" type="ORF">MM415B02495_0009</name>
</gene>
<dbReference type="GO" id="GO:0032259">
    <property type="term" value="P:methylation"/>
    <property type="evidence" value="ECO:0007669"/>
    <property type="project" value="UniProtKB-KW"/>
</dbReference>
<dbReference type="Gene3D" id="3.40.50.150">
    <property type="entry name" value="Vaccinia Virus protein VP39"/>
    <property type="match status" value="1"/>
</dbReference>
<keyword evidence="2" id="KW-0489">Methyltransferase</keyword>
<dbReference type="Gene3D" id="3.90.550.10">
    <property type="entry name" value="Spore Coat Polysaccharide Biosynthesis Protein SpsA, Chain A"/>
    <property type="match status" value="1"/>
</dbReference>
<accession>A0A6M3L7L4</accession>
<dbReference type="Pfam" id="PF13632">
    <property type="entry name" value="Glyco_trans_2_3"/>
    <property type="match status" value="1"/>
</dbReference>
<keyword evidence="2" id="KW-0808">Transferase</keyword>
<evidence type="ECO:0000313" key="2">
    <source>
        <dbReference type="EMBL" id="QJA89802.1"/>
    </source>
</evidence>
<proteinExistence type="predicted"/>
<dbReference type="GO" id="GO:0008168">
    <property type="term" value="F:methyltransferase activity"/>
    <property type="evidence" value="ECO:0007669"/>
    <property type="project" value="UniProtKB-KW"/>
</dbReference>
<dbReference type="Pfam" id="PF13489">
    <property type="entry name" value="Methyltransf_23"/>
    <property type="match status" value="1"/>
</dbReference>